<organism evidence="8 9">
    <name type="scientific">Blastococcus tunisiensis</name>
    <dbReference type="NCBI Taxonomy" id="1798228"/>
    <lineage>
        <taxon>Bacteria</taxon>
        <taxon>Bacillati</taxon>
        <taxon>Actinomycetota</taxon>
        <taxon>Actinomycetes</taxon>
        <taxon>Geodermatophilales</taxon>
        <taxon>Geodermatophilaceae</taxon>
        <taxon>Blastococcus</taxon>
    </lineage>
</organism>
<proteinExistence type="predicted"/>
<keyword evidence="2" id="KW-0813">Transport</keyword>
<dbReference type="AlphaFoldDB" id="A0A1I2IWI0"/>
<dbReference type="STRING" id="1798228.SAMN05216574_11486"/>
<evidence type="ECO:0000256" key="1">
    <source>
        <dbReference type="ARBA" id="ARBA00004651"/>
    </source>
</evidence>
<dbReference type="InterPro" id="IPR020846">
    <property type="entry name" value="MFS_dom"/>
</dbReference>
<evidence type="ECO:0000256" key="2">
    <source>
        <dbReference type="ARBA" id="ARBA00022448"/>
    </source>
</evidence>
<dbReference type="Proteomes" id="UP000198589">
    <property type="component" value="Unassembled WGS sequence"/>
</dbReference>
<evidence type="ECO:0000256" key="3">
    <source>
        <dbReference type="ARBA" id="ARBA00022692"/>
    </source>
</evidence>
<reference evidence="9" key="1">
    <citation type="submission" date="2016-10" db="EMBL/GenBank/DDBJ databases">
        <authorList>
            <person name="Varghese N."/>
            <person name="Submissions S."/>
        </authorList>
    </citation>
    <scope>NUCLEOTIDE SEQUENCE [LARGE SCALE GENOMIC DNA]</scope>
    <source>
        <strain evidence="9">DSM 46838</strain>
    </source>
</reference>
<sequence>MVWFPGTFRDGHGPVLDRPCGGWQPAPVTTNAPAAGVGPQLPPADPALKRERFGWYSYDWAMSVFNTSVTTVFLGPYLTAIARDAAGPDERLSFLGLSIAAGSWFSYVLSASVVLQVLVLPLTGAVADRTGRKREMLAGFAILGAIATTALFFAGDGRWLLGAVLFVLANISFGAATVVYYSWLPDLAGPDERDAVSSKGWAFGYVGGALLLAVHLGLVVAAEDLGLTTGEAVRICLATAGLWWGAFTLFSVSRLRNRPVAASAVRSGSSFRQLATTFREMRAFPLTLWFLGAYLLFNDGVQTVISLSATYATEELDLAQDVLTGAILMVQVVAVFGALGLGRMAGRYGAKRVVLGALVAWIGVLFAAFFLQTGAVAQFYALAAVIGLVQGGTQALSRSLFSQLIPAGKEAEYYGFYEISDRGTSWLGPLAFGLTYQLTGSYRLAIVSLVIFFVGGFVALAALPMRRAVLAAGNTPPERL</sequence>
<keyword evidence="3 6" id="KW-0812">Transmembrane</keyword>
<feature type="transmembrane region" description="Helical" evidence="6">
    <location>
        <begin position="444"/>
        <end position="463"/>
    </location>
</feature>
<feature type="transmembrane region" description="Helical" evidence="6">
    <location>
        <begin position="60"/>
        <end position="82"/>
    </location>
</feature>
<feature type="transmembrane region" description="Helical" evidence="6">
    <location>
        <begin position="232"/>
        <end position="252"/>
    </location>
</feature>
<accession>A0A1I2IWI0</accession>
<evidence type="ECO:0000256" key="6">
    <source>
        <dbReference type="SAM" id="Phobius"/>
    </source>
</evidence>
<evidence type="ECO:0000256" key="5">
    <source>
        <dbReference type="ARBA" id="ARBA00023136"/>
    </source>
</evidence>
<feature type="transmembrane region" description="Helical" evidence="6">
    <location>
        <begin position="160"/>
        <end position="181"/>
    </location>
</feature>
<feature type="transmembrane region" description="Helical" evidence="6">
    <location>
        <begin position="202"/>
        <end position="220"/>
    </location>
</feature>
<feature type="transmembrane region" description="Helical" evidence="6">
    <location>
        <begin position="288"/>
        <end position="310"/>
    </location>
</feature>
<evidence type="ECO:0000256" key="4">
    <source>
        <dbReference type="ARBA" id="ARBA00022989"/>
    </source>
</evidence>
<feature type="transmembrane region" description="Helical" evidence="6">
    <location>
        <begin position="136"/>
        <end position="154"/>
    </location>
</feature>
<comment type="subcellular location">
    <subcellularLocation>
        <location evidence="1">Cell membrane</location>
        <topology evidence="1">Multi-pass membrane protein</topology>
    </subcellularLocation>
</comment>
<evidence type="ECO:0000259" key="7">
    <source>
        <dbReference type="PROSITE" id="PS50850"/>
    </source>
</evidence>
<dbReference type="PANTHER" id="PTHR23519:SF1">
    <property type="entry name" value="AUTOPHAGY-RELATED PROTEIN 22"/>
    <property type="match status" value="1"/>
</dbReference>
<keyword evidence="4 6" id="KW-1133">Transmembrane helix</keyword>
<dbReference type="EMBL" id="FOND01000014">
    <property type="protein sequence ID" value="SFF46644.1"/>
    <property type="molecule type" value="Genomic_DNA"/>
</dbReference>
<dbReference type="SUPFAM" id="SSF103473">
    <property type="entry name" value="MFS general substrate transporter"/>
    <property type="match status" value="1"/>
</dbReference>
<dbReference type="PROSITE" id="PS50850">
    <property type="entry name" value="MFS"/>
    <property type="match status" value="1"/>
</dbReference>
<name>A0A1I2IWI0_9ACTN</name>
<keyword evidence="5 6" id="KW-0472">Membrane</keyword>
<dbReference type="GO" id="GO:0005886">
    <property type="term" value="C:plasma membrane"/>
    <property type="evidence" value="ECO:0007669"/>
    <property type="project" value="UniProtKB-SubCell"/>
</dbReference>
<dbReference type="Pfam" id="PF11700">
    <property type="entry name" value="ATG22"/>
    <property type="match status" value="1"/>
</dbReference>
<dbReference type="InterPro" id="IPR024671">
    <property type="entry name" value="Atg22-like"/>
</dbReference>
<dbReference type="Gene3D" id="1.20.1250.20">
    <property type="entry name" value="MFS general substrate transporter like domains"/>
    <property type="match status" value="1"/>
</dbReference>
<protein>
    <submittedName>
        <fullName evidence="8">MFS transporter, UMF1 family</fullName>
    </submittedName>
</protein>
<dbReference type="InterPro" id="IPR036259">
    <property type="entry name" value="MFS_trans_sf"/>
</dbReference>
<dbReference type="InterPro" id="IPR050495">
    <property type="entry name" value="ATG22/LtaA_families"/>
</dbReference>
<dbReference type="PANTHER" id="PTHR23519">
    <property type="entry name" value="AUTOPHAGY-RELATED PROTEIN 22"/>
    <property type="match status" value="1"/>
</dbReference>
<feature type="domain" description="Major facilitator superfamily (MFS) profile" evidence="7">
    <location>
        <begin position="68"/>
        <end position="467"/>
    </location>
</feature>
<feature type="transmembrane region" description="Helical" evidence="6">
    <location>
        <begin position="94"/>
        <end position="124"/>
    </location>
</feature>
<evidence type="ECO:0000313" key="8">
    <source>
        <dbReference type="EMBL" id="SFF46644.1"/>
    </source>
</evidence>
<feature type="transmembrane region" description="Helical" evidence="6">
    <location>
        <begin position="322"/>
        <end position="341"/>
    </location>
</feature>
<evidence type="ECO:0000313" key="9">
    <source>
        <dbReference type="Proteomes" id="UP000198589"/>
    </source>
</evidence>
<dbReference type="GO" id="GO:0022857">
    <property type="term" value="F:transmembrane transporter activity"/>
    <property type="evidence" value="ECO:0007669"/>
    <property type="project" value="InterPro"/>
</dbReference>
<feature type="transmembrane region" description="Helical" evidence="6">
    <location>
        <begin position="353"/>
        <end position="371"/>
    </location>
</feature>
<keyword evidence="9" id="KW-1185">Reference proteome</keyword>
<gene>
    <name evidence="8" type="ORF">SAMN05216574_11486</name>
</gene>